<evidence type="ECO:0000313" key="2">
    <source>
        <dbReference type="Proteomes" id="UP000800039"/>
    </source>
</evidence>
<sequence>MLCGDNPYSPRPYIAQNLQRLVQSLSNYIQSASSLQDEISKYIELYAAPKCRELCDLMYDKLPRELREMVYKYILRGPKKLFDAHVLSPSSWPLPTVSGFNYPTPNDSSSLSFHRDNVTFSHVFYDAFAGPHIRPEIIESWYRAKTFTFTDCEVIASFLERDYWGCNVDLRSCVKNIEIVKTVWDQEQMAGLDETFALVVETQFAAIKGLDILFNLSEGAKITFLIRGPGVRKWRRASYKITLEDVRRAVHSLRMFPIISQVLKEGCEVLVKFEDQETFEVNKGQVTENHWVEKSKSGTGKAGCH</sequence>
<evidence type="ECO:0000313" key="1">
    <source>
        <dbReference type="EMBL" id="KAF1850366.1"/>
    </source>
</evidence>
<protein>
    <submittedName>
        <fullName evidence="1">Uncharacterized protein</fullName>
    </submittedName>
</protein>
<organism evidence="1 2">
    <name type="scientific">Cucurbitaria berberidis CBS 394.84</name>
    <dbReference type="NCBI Taxonomy" id="1168544"/>
    <lineage>
        <taxon>Eukaryota</taxon>
        <taxon>Fungi</taxon>
        <taxon>Dikarya</taxon>
        <taxon>Ascomycota</taxon>
        <taxon>Pezizomycotina</taxon>
        <taxon>Dothideomycetes</taxon>
        <taxon>Pleosporomycetidae</taxon>
        <taxon>Pleosporales</taxon>
        <taxon>Pleosporineae</taxon>
        <taxon>Cucurbitariaceae</taxon>
        <taxon>Cucurbitaria</taxon>
    </lineage>
</organism>
<accession>A0A9P4GRZ9</accession>
<dbReference type="RefSeq" id="XP_040792929.1">
    <property type="nucleotide sequence ID" value="XM_040935798.1"/>
</dbReference>
<dbReference type="EMBL" id="ML976614">
    <property type="protein sequence ID" value="KAF1850366.1"/>
    <property type="molecule type" value="Genomic_DNA"/>
</dbReference>
<dbReference type="AlphaFoldDB" id="A0A9P4GRZ9"/>
<dbReference type="OrthoDB" id="3684889at2759"/>
<proteinExistence type="predicted"/>
<reference evidence="1" key="1">
    <citation type="submission" date="2020-01" db="EMBL/GenBank/DDBJ databases">
        <authorList>
            <consortium name="DOE Joint Genome Institute"/>
            <person name="Haridas S."/>
            <person name="Albert R."/>
            <person name="Binder M."/>
            <person name="Bloem J."/>
            <person name="Labutti K."/>
            <person name="Salamov A."/>
            <person name="Andreopoulos B."/>
            <person name="Baker S.E."/>
            <person name="Barry K."/>
            <person name="Bills G."/>
            <person name="Bluhm B.H."/>
            <person name="Cannon C."/>
            <person name="Castanera R."/>
            <person name="Culley D.E."/>
            <person name="Daum C."/>
            <person name="Ezra D."/>
            <person name="Gonzalez J.B."/>
            <person name="Henrissat B."/>
            <person name="Kuo A."/>
            <person name="Liang C."/>
            <person name="Lipzen A."/>
            <person name="Lutzoni F."/>
            <person name="Magnuson J."/>
            <person name="Mondo S."/>
            <person name="Nolan M."/>
            <person name="Ohm R."/>
            <person name="Pangilinan J."/>
            <person name="Park H.-J."/>
            <person name="Ramirez L."/>
            <person name="Alfaro M."/>
            <person name="Sun H."/>
            <person name="Tritt A."/>
            <person name="Yoshinaga Y."/>
            <person name="Zwiers L.-H."/>
            <person name="Turgeon B.G."/>
            <person name="Goodwin S.B."/>
            <person name="Spatafora J.W."/>
            <person name="Crous P.W."/>
            <person name="Grigoriev I.V."/>
        </authorList>
    </citation>
    <scope>NUCLEOTIDE SEQUENCE</scope>
    <source>
        <strain evidence="1">CBS 394.84</strain>
    </source>
</reference>
<comment type="caution">
    <text evidence="1">The sequence shown here is derived from an EMBL/GenBank/DDBJ whole genome shotgun (WGS) entry which is preliminary data.</text>
</comment>
<name>A0A9P4GRZ9_9PLEO</name>
<dbReference type="Proteomes" id="UP000800039">
    <property type="component" value="Unassembled WGS sequence"/>
</dbReference>
<keyword evidence="2" id="KW-1185">Reference proteome</keyword>
<gene>
    <name evidence="1" type="ORF">K460DRAFT_390885</name>
</gene>
<dbReference type="GeneID" id="63853049"/>